<comment type="caution">
    <text evidence="11">The sequence shown here is derived from an EMBL/GenBank/DDBJ whole genome shotgun (WGS) entry which is preliminary data.</text>
</comment>
<dbReference type="Gene3D" id="1.10.246.70">
    <property type="match status" value="1"/>
</dbReference>
<dbReference type="SUPFAM" id="SSF53474">
    <property type="entry name" value="alpha/beta-Hydrolases"/>
    <property type="match status" value="1"/>
</dbReference>
<keyword evidence="4" id="KW-0031">Aminopeptidase</keyword>
<dbReference type="EC" id="3.4.14.11" evidence="3"/>
<proteinExistence type="inferred from homology"/>
<keyword evidence="9" id="KW-0732">Signal</keyword>
<comment type="catalytic activity">
    <reaction evidence="1">
        <text>Hydrolyzes Xaa-Pro-|- bonds to release unblocked, N-terminal dipeptides from substrates including Ala-Pro-|-p-nitroanilide and (sequentially) Tyr-Pro-|-Phe-Pro-|-Gly-Pro-|-Ile.</text>
        <dbReference type="EC" id="3.4.14.11"/>
    </reaction>
</comment>
<dbReference type="Gene3D" id="2.60.120.260">
    <property type="entry name" value="Galactose-binding domain-like"/>
    <property type="match status" value="1"/>
</dbReference>
<feature type="chain" id="PRO_5046228822" description="Xaa-Pro dipeptidyl-peptidase" evidence="9">
    <location>
        <begin position="26"/>
        <end position="641"/>
    </location>
</feature>
<sequence length="641" mass="69622">MRGVRVGAVLLAVATAVSGGGVALAAPGAPGGSGTRPVYDFGTAVREQVWVESTLDGDADGRKDRIAVAVTRPKESDGGLRVPTIMQASPYFGGLLDPPLYPPPPTGDPSRAAGATVSLVDAGTRSGRSAASPAQAPLPWAYDNYFVPRGYAFVTVDMAGTRGSEGCPVTGGAAEVESVRVVVDWLNGRAKAFTAAGAPVRASWSTGNVGMIGVSYEGTLPNAVAATGVPGLRTIVPIGAISSWYDHYRSNGLVISTGQFFDDADWLAKAVLTREDPERCAPVIEKLVEGQDRATGDYNDFWAARDYRTQARRVRASVFVVHGLNDWNVKSRQYEQWWEALGRQGVRRKMWLHQGGHLDPTSVRPEEWIRTLHRWFDQELHGLDTGIHRDPPVSVERTAGTWHDQPAWPDRKAREVTLRLGDGTLGGHGPTGPNAEATFTDNPLLSSTDLVGNETTPNPGRTVFLTPPLTAPVRLSGVPRISLRAKADKTDTNLAAFLVDYGKAPRVDYATGEGVRPTTPATYHCPDEGQVPNPGCVRRREYRLVDRPWEIITRGWLDAQNRHSLWTPTPVTPNTPSRYTWPLLPDDYTFEAGHRIGLVVAGSDKEHVNWDATRATVTVDLRTSYLTLPLTETPRFQPPNE</sequence>
<dbReference type="PRINTS" id="PR00923">
    <property type="entry name" value="LACTOPTASE"/>
</dbReference>
<dbReference type="Proteomes" id="UP001519363">
    <property type="component" value="Unassembled WGS sequence"/>
</dbReference>
<evidence type="ECO:0000313" key="11">
    <source>
        <dbReference type="EMBL" id="MBP2472867.1"/>
    </source>
</evidence>
<dbReference type="InterPro" id="IPR013736">
    <property type="entry name" value="Xaa-Pro_dipept_C"/>
</dbReference>
<reference evidence="11 12" key="1">
    <citation type="submission" date="2021-03" db="EMBL/GenBank/DDBJ databases">
        <title>Sequencing the genomes of 1000 actinobacteria strains.</title>
        <authorList>
            <person name="Klenk H.-P."/>
        </authorList>
    </citation>
    <scope>NUCLEOTIDE SEQUENCE [LARGE SCALE GENOMIC DNA]</scope>
    <source>
        <strain evidence="11 12">DSM 44580</strain>
    </source>
</reference>
<dbReference type="InterPro" id="IPR000383">
    <property type="entry name" value="Xaa-Pro-like_dom"/>
</dbReference>
<evidence type="ECO:0000256" key="2">
    <source>
        <dbReference type="ARBA" id="ARBA00010819"/>
    </source>
</evidence>
<dbReference type="SMART" id="SM00939">
    <property type="entry name" value="PepX_C"/>
    <property type="match status" value="1"/>
</dbReference>
<dbReference type="Pfam" id="PF02129">
    <property type="entry name" value="Peptidase_S15"/>
    <property type="match status" value="1"/>
</dbReference>
<keyword evidence="7" id="KW-0720">Serine protease</keyword>
<dbReference type="EMBL" id="JAGIOO010000001">
    <property type="protein sequence ID" value="MBP2472867.1"/>
    <property type="molecule type" value="Genomic_DNA"/>
</dbReference>
<name>A0ABS5A8G5_9PSEU</name>
<keyword evidence="12" id="KW-1185">Reference proteome</keyword>
<dbReference type="InterPro" id="IPR008979">
    <property type="entry name" value="Galactose-bd-like_sf"/>
</dbReference>
<dbReference type="NCBIfam" id="TIGR00976">
    <property type="entry name" value="CocE_NonD"/>
    <property type="match status" value="1"/>
</dbReference>
<dbReference type="InterPro" id="IPR029058">
    <property type="entry name" value="AB_hydrolase_fold"/>
</dbReference>
<protein>
    <recommendedName>
        <fullName evidence="3">Xaa-Pro dipeptidyl-peptidase</fullName>
        <ecNumber evidence="3">3.4.14.11</ecNumber>
    </recommendedName>
    <alternativeName>
        <fullName evidence="8">X-prolyl-dipeptidyl aminopeptidase</fullName>
    </alternativeName>
</protein>
<evidence type="ECO:0000256" key="1">
    <source>
        <dbReference type="ARBA" id="ARBA00000123"/>
    </source>
</evidence>
<keyword evidence="6 11" id="KW-0378">Hydrolase</keyword>
<dbReference type="InterPro" id="IPR005674">
    <property type="entry name" value="CocE/Ser_esterase"/>
</dbReference>
<dbReference type="Pfam" id="PF08530">
    <property type="entry name" value="PepX_C"/>
    <property type="match status" value="1"/>
</dbReference>
<evidence type="ECO:0000256" key="5">
    <source>
        <dbReference type="ARBA" id="ARBA00022670"/>
    </source>
</evidence>
<keyword evidence="5" id="KW-0645">Protease</keyword>
<evidence type="ECO:0000256" key="3">
    <source>
        <dbReference type="ARBA" id="ARBA00012463"/>
    </source>
</evidence>
<dbReference type="GO" id="GO:0008239">
    <property type="term" value="F:dipeptidyl-peptidase activity"/>
    <property type="evidence" value="ECO:0007669"/>
    <property type="project" value="UniProtKB-EC"/>
</dbReference>
<comment type="similarity">
    <text evidence="2">Belongs to the peptidase S15 family.</text>
</comment>
<feature type="signal peptide" evidence="9">
    <location>
        <begin position="1"/>
        <end position="25"/>
    </location>
</feature>
<dbReference type="NCBIfam" id="NF003780">
    <property type="entry name" value="PRK05371.1-1"/>
    <property type="match status" value="1"/>
</dbReference>
<evidence type="ECO:0000256" key="4">
    <source>
        <dbReference type="ARBA" id="ARBA00022438"/>
    </source>
</evidence>
<evidence type="ECO:0000256" key="6">
    <source>
        <dbReference type="ARBA" id="ARBA00022801"/>
    </source>
</evidence>
<evidence type="ECO:0000256" key="8">
    <source>
        <dbReference type="ARBA" id="ARBA00030045"/>
    </source>
</evidence>
<evidence type="ECO:0000256" key="9">
    <source>
        <dbReference type="SAM" id="SignalP"/>
    </source>
</evidence>
<dbReference type="Gene3D" id="3.40.50.1820">
    <property type="entry name" value="alpha/beta hydrolase"/>
    <property type="match status" value="1"/>
</dbReference>
<evidence type="ECO:0000259" key="10">
    <source>
        <dbReference type="SMART" id="SM00939"/>
    </source>
</evidence>
<accession>A0ABS5A8G5</accession>
<evidence type="ECO:0000313" key="12">
    <source>
        <dbReference type="Proteomes" id="UP001519363"/>
    </source>
</evidence>
<dbReference type="RefSeq" id="WP_209706608.1">
    <property type="nucleotide sequence ID" value="NZ_JAGIOO010000001.1"/>
</dbReference>
<evidence type="ECO:0000256" key="7">
    <source>
        <dbReference type="ARBA" id="ARBA00022825"/>
    </source>
</evidence>
<gene>
    <name evidence="11" type="ORF">JOF53_001739</name>
</gene>
<feature type="domain" description="Xaa-Pro dipeptidyl-peptidase C-terminal" evidence="10">
    <location>
        <begin position="373"/>
        <end position="627"/>
    </location>
</feature>
<dbReference type="InterPro" id="IPR008252">
    <property type="entry name" value="Pept_S15_Xpro"/>
</dbReference>
<dbReference type="SUPFAM" id="SSF49785">
    <property type="entry name" value="Galactose-binding domain-like"/>
    <property type="match status" value="1"/>
</dbReference>
<organism evidence="11 12">
    <name type="scientific">Crossiella equi</name>
    <dbReference type="NCBI Taxonomy" id="130796"/>
    <lineage>
        <taxon>Bacteria</taxon>
        <taxon>Bacillati</taxon>
        <taxon>Actinomycetota</taxon>
        <taxon>Actinomycetes</taxon>
        <taxon>Pseudonocardiales</taxon>
        <taxon>Pseudonocardiaceae</taxon>
        <taxon>Crossiella</taxon>
    </lineage>
</organism>